<accession>A0ACA9L7V9</accession>
<evidence type="ECO:0000313" key="2">
    <source>
        <dbReference type="Proteomes" id="UP000789525"/>
    </source>
</evidence>
<keyword evidence="2" id="KW-1185">Reference proteome</keyword>
<proteinExistence type="predicted"/>
<protein>
    <submittedName>
        <fullName evidence="1">12022_t:CDS:1</fullName>
    </submittedName>
</protein>
<gene>
    <name evidence="1" type="ORF">ACOLOM_LOCUS3202</name>
</gene>
<comment type="caution">
    <text evidence="1">The sequence shown here is derived from an EMBL/GenBank/DDBJ whole genome shotgun (WGS) entry which is preliminary data.</text>
</comment>
<reference evidence="1" key="1">
    <citation type="submission" date="2021-06" db="EMBL/GenBank/DDBJ databases">
        <authorList>
            <person name="Kallberg Y."/>
            <person name="Tangrot J."/>
            <person name="Rosling A."/>
        </authorList>
    </citation>
    <scope>NUCLEOTIDE SEQUENCE</scope>
    <source>
        <strain evidence="1">CL356</strain>
    </source>
</reference>
<dbReference type="Proteomes" id="UP000789525">
    <property type="component" value="Unassembled WGS sequence"/>
</dbReference>
<name>A0ACA9L7V9_9GLOM</name>
<evidence type="ECO:0000313" key="1">
    <source>
        <dbReference type="EMBL" id="CAG8510643.1"/>
    </source>
</evidence>
<sequence length="626" mass="72489">MATLKDPCYIFIDLNNGSKYIRGFDDVENPSVRIGTRVAVASGLVPECPDLYSLLAKNDPKLFGLSDVICEILKRRFKMQQRSVETIIIHLDEYQRYINDVQQYQQLSWIDSCDFFKSMLKGIGSVMRGNNMKDEYDYKYFIIPIYTGTSAIDIRFLPTEHTQILLALNPLNYDSAKSMFLDKYEYSRQTTETGRNLVVQSLKLHYSSDLNNENIESLSTEFCNFVLNQQHFRTAIFDTGFIPKLIDDLLKHPVLRSDLDWGNQLFAKMSRRAVATVGDKPGNWKSFHDIRTIISFGLTGQPINRNFRLPSRTSIGELERAGLIYLSCLKGDLYTINMPFMLLKMLNNKLLVSKVEKVLPDNLLLIPTHGSPWHWQNFELLYGHNQKAFIDSLINVKESTVTSIHHEIQLLQSNLQHESDARTRLQINYQIEILEKDLDIEFNKNWRLSDVFRGAKCVDALLQRKVRLHKLGVFTENKKFLERTSDTACFDKSVSCDDDVTRSLEEGIFRCYRGCANIDHRWVLESANNEKNLAFFSQIKYSERDTATAISALEIKRWYEMTLKSVENFEIEYDIVLVIFTNRRCTGNVDMNQMPQLILIHPENIAKFLSPTFAHRGLVDAQNDYN</sequence>
<dbReference type="EMBL" id="CAJVPT010004663">
    <property type="protein sequence ID" value="CAG8510643.1"/>
    <property type="molecule type" value="Genomic_DNA"/>
</dbReference>
<organism evidence="1 2">
    <name type="scientific">Acaulospora colombiana</name>
    <dbReference type="NCBI Taxonomy" id="27376"/>
    <lineage>
        <taxon>Eukaryota</taxon>
        <taxon>Fungi</taxon>
        <taxon>Fungi incertae sedis</taxon>
        <taxon>Mucoromycota</taxon>
        <taxon>Glomeromycotina</taxon>
        <taxon>Glomeromycetes</taxon>
        <taxon>Diversisporales</taxon>
        <taxon>Acaulosporaceae</taxon>
        <taxon>Acaulospora</taxon>
    </lineage>
</organism>